<proteinExistence type="predicted"/>
<dbReference type="AlphaFoldDB" id="A0A8J5HGM9"/>
<dbReference type="CDD" id="cd10747">
    <property type="entry name" value="DnaJ_C"/>
    <property type="match status" value="1"/>
</dbReference>
<protein>
    <recommendedName>
        <fullName evidence="2">Chaperone DnaJ C-terminal domain-containing protein</fullName>
    </recommendedName>
</protein>
<dbReference type="Gene3D" id="3.30.70.270">
    <property type="match status" value="1"/>
</dbReference>
<keyword evidence="1" id="KW-0143">Chaperone</keyword>
<dbReference type="Gene3D" id="2.60.260.20">
    <property type="entry name" value="Urease metallochaperone UreE, N-terminal domain"/>
    <property type="match status" value="2"/>
</dbReference>
<dbReference type="EMBL" id="JACMSC010000004">
    <property type="protein sequence ID" value="KAG6524081.1"/>
    <property type="molecule type" value="Genomic_DNA"/>
</dbReference>
<dbReference type="InterPro" id="IPR043128">
    <property type="entry name" value="Rev_trsase/Diguanyl_cyclase"/>
</dbReference>
<evidence type="ECO:0000313" key="4">
    <source>
        <dbReference type="Proteomes" id="UP000734854"/>
    </source>
</evidence>
<reference evidence="3 4" key="1">
    <citation type="submission" date="2020-08" db="EMBL/GenBank/DDBJ databases">
        <title>Plant Genome Project.</title>
        <authorList>
            <person name="Zhang R.-G."/>
        </authorList>
    </citation>
    <scope>NUCLEOTIDE SEQUENCE [LARGE SCALE GENOMIC DNA]</scope>
    <source>
        <tissue evidence="3">Rhizome</tissue>
    </source>
</reference>
<dbReference type="GO" id="GO:0006457">
    <property type="term" value="P:protein folding"/>
    <property type="evidence" value="ECO:0007669"/>
    <property type="project" value="InterPro"/>
</dbReference>
<comment type="caution">
    <text evidence="3">The sequence shown here is derived from an EMBL/GenBank/DDBJ whole genome shotgun (WGS) entry which is preliminary data.</text>
</comment>
<accession>A0A8J5HGM9</accession>
<dbReference type="PANTHER" id="PTHR24078">
    <property type="entry name" value="DNAJ HOMOLOG SUBFAMILY C MEMBER"/>
    <property type="match status" value="1"/>
</dbReference>
<dbReference type="GO" id="GO:0016787">
    <property type="term" value="F:hydrolase activity"/>
    <property type="evidence" value="ECO:0007669"/>
    <property type="project" value="UniProtKB-KW"/>
</dbReference>
<dbReference type="GO" id="GO:0004519">
    <property type="term" value="F:endonuclease activity"/>
    <property type="evidence" value="ECO:0007669"/>
    <property type="project" value="UniProtKB-KW"/>
</dbReference>
<dbReference type="PANTHER" id="PTHR24078:SF577">
    <property type="entry name" value="OS05G0562300 PROTEIN"/>
    <property type="match status" value="1"/>
</dbReference>
<gene>
    <name evidence="3" type="ORF">ZIOFF_013971</name>
</gene>
<dbReference type="Gene3D" id="3.30.420.10">
    <property type="entry name" value="Ribonuclease H-like superfamily/Ribonuclease H"/>
    <property type="match status" value="1"/>
</dbReference>
<dbReference type="GO" id="GO:0003964">
    <property type="term" value="F:RNA-directed DNA polymerase activity"/>
    <property type="evidence" value="ECO:0007669"/>
    <property type="project" value="UniProtKB-KW"/>
</dbReference>
<dbReference type="GO" id="GO:0003676">
    <property type="term" value="F:nucleic acid binding"/>
    <property type="evidence" value="ECO:0007669"/>
    <property type="project" value="InterPro"/>
</dbReference>
<dbReference type="GO" id="GO:0051082">
    <property type="term" value="F:unfolded protein binding"/>
    <property type="evidence" value="ECO:0007669"/>
    <property type="project" value="InterPro"/>
</dbReference>
<dbReference type="InterPro" id="IPR036397">
    <property type="entry name" value="RNaseH_sf"/>
</dbReference>
<dbReference type="FunFam" id="2.60.260.20:FF:000006">
    <property type="entry name" value="DnaJ subfamily B member 13"/>
    <property type="match status" value="1"/>
</dbReference>
<dbReference type="GO" id="GO:0005829">
    <property type="term" value="C:cytosol"/>
    <property type="evidence" value="ECO:0007669"/>
    <property type="project" value="TreeGrafter"/>
</dbReference>
<dbReference type="SUPFAM" id="SSF56672">
    <property type="entry name" value="DNA/RNA polymerases"/>
    <property type="match status" value="1"/>
</dbReference>
<dbReference type="InterPro" id="IPR002939">
    <property type="entry name" value="DnaJ_C"/>
</dbReference>
<dbReference type="GO" id="GO:0051087">
    <property type="term" value="F:protein-folding chaperone binding"/>
    <property type="evidence" value="ECO:0007669"/>
    <property type="project" value="TreeGrafter"/>
</dbReference>
<dbReference type="Pfam" id="PF01556">
    <property type="entry name" value="DnaJ_C"/>
    <property type="match status" value="1"/>
</dbReference>
<evidence type="ECO:0000313" key="3">
    <source>
        <dbReference type="EMBL" id="KAG6524081.1"/>
    </source>
</evidence>
<evidence type="ECO:0000256" key="1">
    <source>
        <dbReference type="ARBA" id="ARBA00023186"/>
    </source>
</evidence>
<dbReference type="InterPro" id="IPR051339">
    <property type="entry name" value="DnaJ_subfamily_B"/>
</dbReference>
<dbReference type="InterPro" id="IPR043502">
    <property type="entry name" value="DNA/RNA_pol_sf"/>
</dbReference>
<feature type="domain" description="Chaperone DnaJ C-terminal" evidence="2">
    <location>
        <begin position="486"/>
        <end position="669"/>
    </location>
</feature>
<name>A0A8J5HGM9_ZINOF</name>
<sequence length="793" mass="89429">MDSNTSQLYSIPHIREFDILISVEDFSHHIELAIQTHGYEEWNIAESNLLITRGLIARLTNTSYAGFRYNVQNVADYLASAGIHAVASSPRTIIELQGMRWFLQPPATSQIRNPQEVRTSTLMDGSISLSFLGYQAAKNPQARRLSSFDTEELRNEGEEEFAGVFISFIEGYGQPDTTEKWDTLGEPSGSIWEDTPWEDDPYFEIEDLPVAEEPYTDEAEEEREAYFLGLKDLENDYPIISSISVLLGENQALPIHWDNSDDESNNYWQQIVEQAEQQWSVTQNLTEGVNELTIQDDTTSVEAYRLNVLINAGVIDSDFRGEGLRSFLGILNYASSHIPNISKLLRPLYSKTSPHGDRRFKASDWAIIKEVKTLVQTLPDLELPPENAYIIIEIDGSIEGWGGVCKWKQTKFDPNKTEKICAYVSGKFSVIKSTIDAEIYACMEALSAMKIHYLDKKEITLRTYCHAIIKFFNKSVNNKPSRVRWITFTDYITGTGVDIKFEHIECVNNELADALSRLNYNGVIQKSDTCKRYWELSPGEPKITIVEEILTIDVKPGWKKGTKITFPEKGNESPNLVPADIAFIIDEKPHPLFRREGNDLVMTQKISLAEALTDYTAHLTTLDGRSLTIPISNVIHPGYKLVVAGEGMPFPKDPSRKGNLCINFYIKFPKRLTAEQKAHGVESARPNGDEQGVGLARLSRVVKLLVLDRRNYSRFEGRIVLSSSSSFTSSSIALSIYAQANIMLNVSLDKNMKWSQATLVALVTSEVSEDSFDGVECLDDVPLPDYPWFLTLK</sequence>
<dbReference type="SUPFAM" id="SSF49493">
    <property type="entry name" value="HSP40/DnaJ peptide-binding domain"/>
    <property type="match status" value="2"/>
</dbReference>
<organism evidence="3 4">
    <name type="scientific">Zingiber officinale</name>
    <name type="common">Ginger</name>
    <name type="synonym">Amomum zingiber</name>
    <dbReference type="NCBI Taxonomy" id="94328"/>
    <lineage>
        <taxon>Eukaryota</taxon>
        <taxon>Viridiplantae</taxon>
        <taxon>Streptophyta</taxon>
        <taxon>Embryophyta</taxon>
        <taxon>Tracheophyta</taxon>
        <taxon>Spermatophyta</taxon>
        <taxon>Magnoliopsida</taxon>
        <taxon>Liliopsida</taxon>
        <taxon>Zingiberales</taxon>
        <taxon>Zingiberaceae</taxon>
        <taxon>Zingiber</taxon>
    </lineage>
</organism>
<dbReference type="InterPro" id="IPR008971">
    <property type="entry name" value="HSP40/DnaJ_pept-bd"/>
</dbReference>
<dbReference type="Proteomes" id="UP000734854">
    <property type="component" value="Unassembled WGS sequence"/>
</dbReference>
<keyword evidence="4" id="KW-1185">Reference proteome</keyword>
<evidence type="ECO:0000259" key="2">
    <source>
        <dbReference type="Pfam" id="PF01556"/>
    </source>
</evidence>